<sequence length="286" mass="32450">MKIRFVANRRFIISFREKQLLIFNIENQTCTDNSKIEGNTNGDKKGLIHGNNPSATRTSSSGFEQGNIDIIAVILLRLECGSGTTSHRTLGDNSSTDPANFTYLCPISKELCYQLSCSYSGTSHFLGLTDRSVSKFLPSDEKLKVLQPLLQFPNINRLSVCANNTRKHKIHSKKRNSLALSHLNDLVYIKYNRTLKRHYDACDTIDAIALDNIDEVNEWLVGRPEDQEDELVYEGGDLDWDIVAMAVELTRISIVLGEVLQVQDRLTRARSTYYYIYKFKSDSDPN</sequence>
<organism evidence="2 3">
    <name type="scientific">Solanum commersonii</name>
    <name type="common">Commerson's wild potato</name>
    <name type="synonym">Commerson's nightshade</name>
    <dbReference type="NCBI Taxonomy" id="4109"/>
    <lineage>
        <taxon>Eukaryota</taxon>
        <taxon>Viridiplantae</taxon>
        <taxon>Streptophyta</taxon>
        <taxon>Embryophyta</taxon>
        <taxon>Tracheophyta</taxon>
        <taxon>Spermatophyta</taxon>
        <taxon>Magnoliopsida</taxon>
        <taxon>eudicotyledons</taxon>
        <taxon>Gunneridae</taxon>
        <taxon>Pentapetalae</taxon>
        <taxon>asterids</taxon>
        <taxon>lamiids</taxon>
        <taxon>Solanales</taxon>
        <taxon>Solanaceae</taxon>
        <taxon>Solanoideae</taxon>
        <taxon>Solaneae</taxon>
        <taxon>Solanum</taxon>
    </lineage>
</organism>
<dbReference type="EMBL" id="JACXVP010000002">
    <property type="protein sequence ID" value="KAG5620272.1"/>
    <property type="molecule type" value="Genomic_DNA"/>
</dbReference>
<comment type="caution">
    <text evidence="2">The sequence shown here is derived from an EMBL/GenBank/DDBJ whole genome shotgun (WGS) entry which is preliminary data.</text>
</comment>
<protein>
    <submittedName>
        <fullName evidence="2">Uncharacterized protein</fullName>
    </submittedName>
</protein>
<accession>A0A9J6A7B2</accession>
<evidence type="ECO:0000313" key="3">
    <source>
        <dbReference type="Proteomes" id="UP000824120"/>
    </source>
</evidence>
<proteinExistence type="predicted"/>
<dbReference type="OrthoDB" id="912796at2759"/>
<evidence type="ECO:0000256" key="1">
    <source>
        <dbReference type="SAM" id="MobiDB-lite"/>
    </source>
</evidence>
<name>A0A9J6A7B2_SOLCO</name>
<feature type="region of interest" description="Disordered" evidence="1">
    <location>
        <begin position="34"/>
        <end position="61"/>
    </location>
</feature>
<keyword evidence="3" id="KW-1185">Reference proteome</keyword>
<gene>
    <name evidence="2" type="ORF">H5410_005490</name>
</gene>
<dbReference type="Proteomes" id="UP000824120">
    <property type="component" value="Chromosome 2"/>
</dbReference>
<feature type="compositionally biased region" description="Polar residues" evidence="1">
    <location>
        <begin position="51"/>
        <end position="61"/>
    </location>
</feature>
<evidence type="ECO:0000313" key="2">
    <source>
        <dbReference type="EMBL" id="KAG5620272.1"/>
    </source>
</evidence>
<reference evidence="2 3" key="1">
    <citation type="submission" date="2020-09" db="EMBL/GenBank/DDBJ databases">
        <title>De no assembly of potato wild relative species, Solanum commersonii.</title>
        <authorList>
            <person name="Cho K."/>
        </authorList>
    </citation>
    <scope>NUCLEOTIDE SEQUENCE [LARGE SCALE GENOMIC DNA]</scope>
    <source>
        <strain evidence="2">LZ3.2</strain>
        <tissue evidence="2">Leaf</tissue>
    </source>
</reference>
<dbReference type="AlphaFoldDB" id="A0A9J6A7B2"/>